<dbReference type="RefSeq" id="XP_066803476.1">
    <property type="nucleotide sequence ID" value="XM_066945975.1"/>
</dbReference>
<dbReference type="AlphaFoldDB" id="A0AAW0YXU4"/>
<name>A0AAW0YXU4_9TREE</name>
<dbReference type="GeneID" id="92180122"/>
<proteinExistence type="predicted"/>
<protein>
    <submittedName>
        <fullName evidence="1">Uncharacterized protein</fullName>
    </submittedName>
</protein>
<evidence type="ECO:0000313" key="2">
    <source>
        <dbReference type="Proteomes" id="UP001388673"/>
    </source>
</evidence>
<keyword evidence="2" id="KW-1185">Reference proteome</keyword>
<dbReference type="KEGG" id="kne:92180122"/>
<sequence length="99" mass="11196">MLNLPLPAPAPLQFVEATRDHERDEPEFEATVEVDANQPLAEAFQKVHQKFHPGDETTHRYTFMILSSDFIPVVINGSLTPAHFPKFSSDWKVIAIPRA</sequence>
<accession>A0AAW0YXU4</accession>
<dbReference type="EMBL" id="JBCAWK010000005">
    <property type="protein sequence ID" value="KAK8858635.1"/>
    <property type="molecule type" value="Genomic_DNA"/>
</dbReference>
<comment type="caution">
    <text evidence="1">The sequence shown here is derived from an EMBL/GenBank/DDBJ whole genome shotgun (WGS) entry which is preliminary data.</text>
</comment>
<organism evidence="1 2">
    <name type="scientific">Kwoniella newhampshirensis</name>
    <dbReference type="NCBI Taxonomy" id="1651941"/>
    <lineage>
        <taxon>Eukaryota</taxon>
        <taxon>Fungi</taxon>
        <taxon>Dikarya</taxon>
        <taxon>Basidiomycota</taxon>
        <taxon>Agaricomycotina</taxon>
        <taxon>Tremellomycetes</taxon>
        <taxon>Tremellales</taxon>
        <taxon>Cryptococcaceae</taxon>
        <taxon>Kwoniella</taxon>
    </lineage>
</organism>
<evidence type="ECO:0000313" key="1">
    <source>
        <dbReference type="EMBL" id="KAK8858635.1"/>
    </source>
</evidence>
<gene>
    <name evidence="1" type="ORF">IAR55_002864</name>
</gene>
<reference evidence="1 2" key="1">
    <citation type="journal article" date="2024" name="bioRxiv">
        <title>Comparative genomics of Cryptococcus and Kwoniella reveals pathogenesis evolution and contrasting karyotype dynamics via intercentromeric recombination or chromosome fusion.</title>
        <authorList>
            <person name="Coelho M.A."/>
            <person name="David-Palma M."/>
            <person name="Shea T."/>
            <person name="Bowers K."/>
            <person name="McGinley-Smith S."/>
            <person name="Mohammad A.W."/>
            <person name="Gnirke A."/>
            <person name="Yurkov A.M."/>
            <person name="Nowrousian M."/>
            <person name="Sun S."/>
            <person name="Cuomo C.A."/>
            <person name="Heitman J."/>
        </authorList>
    </citation>
    <scope>NUCLEOTIDE SEQUENCE [LARGE SCALE GENOMIC DNA]</scope>
    <source>
        <strain evidence="1 2">CBS 13917</strain>
    </source>
</reference>
<dbReference type="Proteomes" id="UP001388673">
    <property type="component" value="Unassembled WGS sequence"/>
</dbReference>